<feature type="region of interest" description="Disordered" evidence="1">
    <location>
        <begin position="47"/>
        <end position="79"/>
    </location>
</feature>
<sequence>MFCEAEGVPGAPGDPKEELMTEKGEPRLLMGLLTAEVMGGREVMDAAGGEHWAEGGGETEELSGLRESGGTERGRESSE</sequence>
<organism evidence="2 3">
    <name type="scientific">Synaphobranchus kaupii</name>
    <name type="common">Kaup's arrowtooth eel</name>
    <dbReference type="NCBI Taxonomy" id="118154"/>
    <lineage>
        <taxon>Eukaryota</taxon>
        <taxon>Metazoa</taxon>
        <taxon>Chordata</taxon>
        <taxon>Craniata</taxon>
        <taxon>Vertebrata</taxon>
        <taxon>Euteleostomi</taxon>
        <taxon>Actinopterygii</taxon>
        <taxon>Neopterygii</taxon>
        <taxon>Teleostei</taxon>
        <taxon>Anguilliformes</taxon>
        <taxon>Synaphobranchidae</taxon>
        <taxon>Synaphobranchus</taxon>
    </lineage>
</organism>
<evidence type="ECO:0000313" key="2">
    <source>
        <dbReference type="EMBL" id="KAJ8332259.1"/>
    </source>
</evidence>
<dbReference type="EMBL" id="JAINUF010000030">
    <property type="protein sequence ID" value="KAJ8332259.1"/>
    <property type="molecule type" value="Genomic_DNA"/>
</dbReference>
<keyword evidence="3" id="KW-1185">Reference proteome</keyword>
<feature type="compositionally biased region" description="Basic and acidic residues" evidence="1">
    <location>
        <begin position="69"/>
        <end position="79"/>
    </location>
</feature>
<dbReference type="Proteomes" id="UP001152622">
    <property type="component" value="Unassembled WGS sequence"/>
</dbReference>
<dbReference type="OrthoDB" id="8957147at2759"/>
<protein>
    <submittedName>
        <fullName evidence="2">Uncharacterized protein</fullName>
    </submittedName>
</protein>
<name>A0A9Q1E4W0_SYNKA</name>
<evidence type="ECO:0000313" key="3">
    <source>
        <dbReference type="Proteomes" id="UP001152622"/>
    </source>
</evidence>
<dbReference type="AlphaFoldDB" id="A0A9Q1E4W0"/>
<proteinExistence type="predicted"/>
<reference evidence="2" key="1">
    <citation type="journal article" date="2023" name="Science">
        <title>Genome structures resolve the early diversification of teleost fishes.</title>
        <authorList>
            <person name="Parey E."/>
            <person name="Louis A."/>
            <person name="Montfort J."/>
            <person name="Bouchez O."/>
            <person name="Roques C."/>
            <person name="Iampietro C."/>
            <person name="Lluch J."/>
            <person name="Castinel A."/>
            <person name="Donnadieu C."/>
            <person name="Desvignes T."/>
            <person name="Floi Bucao C."/>
            <person name="Jouanno E."/>
            <person name="Wen M."/>
            <person name="Mejri S."/>
            <person name="Dirks R."/>
            <person name="Jansen H."/>
            <person name="Henkel C."/>
            <person name="Chen W.J."/>
            <person name="Zahm M."/>
            <person name="Cabau C."/>
            <person name="Klopp C."/>
            <person name="Thompson A.W."/>
            <person name="Robinson-Rechavi M."/>
            <person name="Braasch I."/>
            <person name="Lecointre G."/>
            <person name="Bobe J."/>
            <person name="Postlethwait J.H."/>
            <person name="Berthelot C."/>
            <person name="Roest Crollius H."/>
            <person name="Guiguen Y."/>
        </authorList>
    </citation>
    <scope>NUCLEOTIDE SEQUENCE</scope>
    <source>
        <strain evidence="2">WJC10195</strain>
    </source>
</reference>
<accession>A0A9Q1E4W0</accession>
<evidence type="ECO:0000256" key="1">
    <source>
        <dbReference type="SAM" id="MobiDB-lite"/>
    </source>
</evidence>
<gene>
    <name evidence="2" type="ORF">SKAU_G00427420</name>
</gene>
<comment type="caution">
    <text evidence="2">The sequence shown here is derived from an EMBL/GenBank/DDBJ whole genome shotgun (WGS) entry which is preliminary data.</text>
</comment>